<dbReference type="GO" id="GO:0005847">
    <property type="term" value="C:mRNA cleavage and polyadenylation specificity factor complex"/>
    <property type="evidence" value="ECO:0007669"/>
    <property type="project" value="TreeGrafter"/>
</dbReference>
<dbReference type="PANTHER" id="PTHR22836:SF0">
    <property type="entry name" value="PRE-MRNA 3' END PROCESSING PROTEIN WDR33"/>
    <property type="match status" value="1"/>
</dbReference>
<gene>
    <name evidence="2" type="ORF">MKW98_016644</name>
</gene>
<evidence type="ECO:0000313" key="2">
    <source>
        <dbReference type="EMBL" id="KAI3919091.1"/>
    </source>
</evidence>
<evidence type="ECO:0000256" key="1">
    <source>
        <dbReference type="SAM" id="MobiDB-lite"/>
    </source>
</evidence>
<reference evidence="2" key="1">
    <citation type="submission" date="2022-04" db="EMBL/GenBank/DDBJ databases">
        <title>A functionally conserved STORR gene fusion in Papaver species that diverged 16.8 million years ago.</title>
        <authorList>
            <person name="Catania T."/>
        </authorList>
    </citation>
    <scope>NUCLEOTIDE SEQUENCE</scope>
    <source>
        <strain evidence="2">S-188037</strain>
    </source>
</reference>
<dbReference type="EMBL" id="JAJJMB010008936">
    <property type="protein sequence ID" value="KAI3919091.1"/>
    <property type="molecule type" value="Genomic_DNA"/>
</dbReference>
<keyword evidence="3" id="KW-1185">Reference proteome</keyword>
<dbReference type="InterPro" id="IPR045245">
    <property type="entry name" value="Pfs2-like"/>
</dbReference>
<dbReference type="GO" id="GO:0031124">
    <property type="term" value="P:mRNA 3'-end processing"/>
    <property type="evidence" value="ECO:0007669"/>
    <property type="project" value="InterPro"/>
</dbReference>
<organism evidence="2 3">
    <name type="scientific">Papaver atlanticum</name>
    <dbReference type="NCBI Taxonomy" id="357466"/>
    <lineage>
        <taxon>Eukaryota</taxon>
        <taxon>Viridiplantae</taxon>
        <taxon>Streptophyta</taxon>
        <taxon>Embryophyta</taxon>
        <taxon>Tracheophyta</taxon>
        <taxon>Spermatophyta</taxon>
        <taxon>Magnoliopsida</taxon>
        <taxon>Ranunculales</taxon>
        <taxon>Papaveraceae</taxon>
        <taxon>Papaveroideae</taxon>
        <taxon>Papaver</taxon>
    </lineage>
</organism>
<feature type="region of interest" description="Disordered" evidence="1">
    <location>
        <begin position="42"/>
        <end position="87"/>
    </location>
</feature>
<proteinExistence type="predicted"/>
<dbReference type="AlphaFoldDB" id="A0AAD4XI07"/>
<evidence type="ECO:0000313" key="3">
    <source>
        <dbReference type="Proteomes" id="UP001202328"/>
    </source>
</evidence>
<feature type="compositionally biased region" description="Low complexity" evidence="1">
    <location>
        <begin position="42"/>
        <end position="55"/>
    </location>
</feature>
<feature type="compositionally biased region" description="Polar residues" evidence="1">
    <location>
        <begin position="66"/>
        <end position="85"/>
    </location>
</feature>
<sequence>MMYNEPYQQQQLQLQFQQQQQQQHQLQQQQHQLQQQQHQLQQQQHQLQQQQHQQQSLGFLRGLPTRQPSASSTNITSGNHPTAQGDSFAAKRVRKLVQRRAVDYTSTVVRYIQIRAWQRDSRDRTVLQPTPAAALDVDVANNCLHG</sequence>
<protein>
    <submittedName>
        <fullName evidence="2">Uncharacterized protein</fullName>
    </submittedName>
</protein>
<dbReference type="Proteomes" id="UP001202328">
    <property type="component" value="Unassembled WGS sequence"/>
</dbReference>
<name>A0AAD4XI07_9MAGN</name>
<dbReference type="SUPFAM" id="SSF81995">
    <property type="entry name" value="beta-sandwich domain of Sec23/24"/>
    <property type="match status" value="1"/>
</dbReference>
<dbReference type="PANTHER" id="PTHR22836">
    <property type="entry name" value="WD40 REPEAT PROTEIN"/>
    <property type="match status" value="1"/>
</dbReference>
<accession>A0AAD4XI07</accession>
<comment type="caution">
    <text evidence="2">The sequence shown here is derived from an EMBL/GenBank/DDBJ whole genome shotgun (WGS) entry which is preliminary data.</text>
</comment>